<dbReference type="InterPro" id="IPR025558">
    <property type="entry name" value="DUF4283"/>
</dbReference>
<keyword evidence="4" id="KW-1185">Reference proteome</keyword>
<dbReference type="PANTHER" id="PTHR31286">
    <property type="entry name" value="GLYCINE-RICH CELL WALL STRUCTURAL PROTEIN 1.8-LIKE"/>
    <property type="match status" value="1"/>
</dbReference>
<dbReference type="Proteomes" id="UP000249390">
    <property type="component" value="Unassembled WGS sequence"/>
</dbReference>
<organism evidence="3 4">
    <name type="scientific">Cuscuta australis</name>
    <dbReference type="NCBI Taxonomy" id="267555"/>
    <lineage>
        <taxon>Eukaryota</taxon>
        <taxon>Viridiplantae</taxon>
        <taxon>Streptophyta</taxon>
        <taxon>Embryophyta</taxon>
        <taxon>Tracheophyta</taxon>
        <taxon>Spermatophyta</taxon>
        <taxon>Magnoliopsida</taxon>
        <taxon>eudicotyledons</taxon>
        <taxon>Gunneridae</taxon>
        <taxon>Pentapetalae</taxon>
        <taxon>asterids</taxon>
        <taxon>lamiids</taxon>
        <taxon>Solanales</taxon>
        <taxon>Convolvulaceae</taxon>
        <taxon>Cuscuteae</taxon>
        <taxon>Cuscuta</taxon>
        <taxon>Cuscuta subgen. Grammica</taxon>
        <taxon>Cuscuta sect. Cleistogrammica</taxon>
    </lineage>
</organism>
<feature type="region of interest" description="Disordered" evidence="1">
    <location>
        <begin position="426"/>
        <end position="490"/>
    </location>
</feature>
<feature type="compositionally biased region" description="Polar residues" evidence="1">
    <location>
        <begin position="433"/>
        <end position="444"/>
    </location>
</feature>
<dbReference type="PANTHER" id="PTHR31286:SF180">
    <property type="entry name" value="OS10G0362600 PROTEIN"/>
    <property type="match status" value="1"/>
</dbReference>
<sequence length="935" mass="103939">MGPDGSAYGEGPVEDMSLRPITTPHLFHSINLELPHERKARTAQVKEARQVHIVETPGTSTAIDAQVLDCTASPSILGAGPSYACMATPTAHVPPMHVSHSAYTRQGGEKGVSFAPVLNQVKDKPGVPLQKPGAVVPPVVNKVGSQAMPRSFAQAVTGPSNAGAPKSFAQAVNGASTSGISLRANIPRPSAILPNVVVEDKIPTVHRGTPGVVFKKSEMQQLSQLDNFLLVGKFSHGRPEISALRKMFAEQFLLRGSVQISLRDPRHVMLLFTHPRDCDDIFMQGQIQFNVQYPMRLFRWSREFNVKTESSIAPVWVTFPNLRADLFNVSAITHLCKPIGKCLKVDLATSTFSRPNVAKARVEIDLLKPRLEQIWIGFSDEPGEEDVGMFQSVEYERIPKYCTACFKQGHDNYSCHTLTPRQPDQSAVIVVPQPSTTAPTNTQPSRRRRSRSRVRRQREGKGIAIDDAGKGEGSSSSLQAFVPTSSHPSPNVVIPDASLVPSTDNATHPTPVVVEQSASQAVEPSVPPTGVEQGSVIASLPLSTSSSFPIVHVPDSQPPELALAMSNTFDALGEMPGDSHEVCGFNTTASSIPSNLVRREDDECSSQTSDGSTGDHFKDPTDIARDLAASGLSPTREAPTTRVVYAKCKYRDREPLWEYLRETHAALPAGMAWGVEDIAGGPMFIFGAKLKRLAHSLRRWNRDTFGHIFDRLKALEQDVRDIELQLQTDSSDETYIEFKRRSALLKCQYRIEDEFWRQKAHAKWVSDGERNSGYFHAVVKDRRRKLYIHRIQDDHGQWATERSAIASQAITFFQAMFTADPRTRRYHWGSWKTLARPTREGGVGFLDFMTLAKSCSAKLWWNFRTQDTIWTAFMRAKYCSRVHPVSKQRVDDDSHTWKRMLDVRAVIEPGIRWRVLSGTSNFWWDTWSGLGALHR</sequence>
<dbReference type="EMBL" id="NQVE01000049">
    <property type="protein sequence ID" value="RAL51609.1"/>
    <property type="molecule type" value="Genomic_DNA"/>
</dbReference>
<dbReference type="AlphaFoldDB" id="A0A328E4T9"/>
<reference evidence="3 4" key="1">
    <citation type="submission" date="2018-06" db="EMBL/GenBank/DDBJ databases">
        <title>The Genome of Cuscuta australis (Dodder) Provides Insight into the Evolution of Plant Parasitism.</title>
        <authorList>
            <person name="Liu H."/>
        </authorList>
    </citation>
    <scope>NUCLEOTIDE SEQUENCE [LARGE SCALE GENOMIC DNA]</scope>
    <source>
        <strain evidence="4">cv. Yunnan</strain>
        <tissue evidence="3">Vines</tissue>
    </source>
</reference>
<evidence type="ECO:0000313" key="4">
    <source>
        <dbReference type="Proteomes" id="UP000249390"/>
    </source>
</evidence>
<protein>
    <recommendedName>
        <fullName evidence="2">DUF4283 domain-containing protein</fullName>
    </recommendedName>
</protein>
<evidence type="ECO:0000256" key="1">
    <source>
        <dbReference type="SAM" id="MobiDB-lite"/>
    </source>
</evidence>
<feature type="compositionally biased region" description="Basic residues" evidence="1">
    <location>
        <begin position="445"/>
        <end position="458"/>
    </location>
</feature>
<gene>
    <name evidence="3" type="ORF">DM860_018267</name>
</gene>
<proteinExistence type="predicted"/>
<evidence type="ECO:0000313" key="3">
    <source>
        <dbReference type="EMBL" id="RAL51609.1"/>
    </source>
</evidence>
<feature type="region of interest" description="Disordered" evidence="1">
    <location>
        <begin position="602"/>
        <end position="621"/>
    </location>
</feature>
<dbReference type="InterPro" id="IPR040256">
    <property type="entry name" value="At4g02000-like"/>
</dbReference>
<feature type="domain" description="DUF4283" evidence="2">
    <location>
        <begin position="229"/>
        <end position="306"/>
    </location>
</feature>
<evidence type="ECO:0000259" key="2">
    <source>
        <dbReference type="Pfam" id="PF14111"/>
    </source>
</evidence>
<accession>A0A328E4T9</accession>
<dbReference type="Pfam" id="PF14111">
    <property type="entry name" value="DUF4283"/>
    <property type="match status" value="1"/>
</dbReference>
<name>A0A328E4T9_9ASTE</name>
<feature type="compositionally biased region" description="Polar residues" evidence="1">
    <location>
        <begin position="473"/>
        <end position="489"/>
    </location>
</feature>
<comment type="caution">
    <text evidence="3">The sequence shown here is derived from an EMBL/GenBank/DDBJ whole genome shotgun (WGS) entry which is preliminary data.</text>
</comment>